<dbReference type="RefSeq" id="WP_186928857.1">
    <property type="nucleotide sequence ID" value="NZ_JACOOJ010000005.1"/>
</dbReference>
<evidence type="ECO:0000313" key="1">
    <source>
        <dbReference type="EMBL" id="MBC5632072.1"/>
    </source>
</evidence>
<gene>
    <name evidence="1" type="ORF">H8S65_04700</name>
</gene>
<name>A0ABR7DKW3_9BACT</name>
<dbReference type="Proteomes" id="UP000651475">
    <property type="component" value="Unassembled WGS sequence"/>
</dbReference>
<dbReference type="EMBL" id="JACOOJ010000005">
    <property type="protein sequence ID" value="MBC5632072.1"/>
    <property type="molecule type" value="Genomic_DNA"/>
</dbReference>
<evidence type="ECO:0000313" key="2">
    <source>
        <dbReference type="Proteomes" id="UP000651475"/>
    </source>
</evidence>
<organism evidence="1 2">
    <name type="scientific">Parabacteroides hominis</name>
    <dbReference type="NCBI Taxonomy" id="2763057"/>
    <lineage>
        <taxon>Bacteria</taxon>
        <taxon>Pseudomonadati</taxon>
        <taxon>Bacteroidota</taxon>
        <taxon>Bacteroidia</taxon>
        <taxon>Bacteroidales</taxon>
        <taxon>Tannerellaceae</taxon>
        <taxon>Parabacteroides</taxon>
    </lineage>
</organism>
<protein>
    <submittedName>
        <fullName evidence="1">Helix-turn-helix transcriptional regulator</fullName>
    </submittedName>
</protein>
<comment type="caution">
    <text evidence="1">The sequence shown here is derived from an EMBL/GenBank/DDBJ whole genome shotgun (WGS) entry which is preliminary data.</text>
</comment>
<reference evidence="1 2" key="1">
    <citation type="submission" date="2020-08" db="EMBL/GenBank/DDBJ databases">
        <title>Genome public.</title>
        <authorList>
            <person name="Liu C."/>
            <person name="Sun Q."/>
        </authorList>
    </citation>
    <scope>NUCLEOTIDE SEQUENCE [LARGE SCALE GENOMIC DNA]</scope>
    <source>
        <strain evidence="1 2">NSJ-79</strain>
    </source>
</reference>
<accession>A0ABR7DKW3</accession>
<dbReference type="InterPro" id="IPR010982">
    <property type="entry name" value="Lambda_DNA-bd_dom_sf"/>
</dbReference>
<keyword evidence="2" id="KW-1185">Reference proteome</keyword>
<sequence length="135" mass="15252">MNDITKRFLQSVDQLGLSDYKVSKSVDSIKKENMSKIRNGLIDVSVKVVAPFCEFYGVDANWLLTGKGKMFLASDSVEDALNNEDLAKHASSIPVDPEMVNFYEDIIKRKDEEILKLQGEVYRLMMEIKKVSKGA</sequence>
<dbReference type="Gene3D" id="1.10.260.40">
    <property type="entry name" value="lambda repressor-like DNA-binding domains"/>
    <property type="match status" value="1"/>
</dbReference>
<proteinExistence type="predicted"/>